<evidence type="ECO:0000256" key="7">
    <source>
        <dbReference type="ARBA" id="ARBA00023136"/>
    </source>
</evidence>
<gene>
    <name evidence="11" type="ORF">PTSG_08575</name>
</gene>
<evidence type="ECO:0000313" key="11">
    <source>
        <dbReference type="EMBL" id="EGD77479.1"/>
    </source>
</evidence>
<dbReference type="eggNOG" id="KOG1305">
    <property type="taxonomic scope" value="Eukaryota"/>
</dbReference>
<protein>
    <recommendedName>
        <fullName evidence="10">Amino acid transporter transmembrane domain-containing protein</fullName>
    </recommendedName>
</protein>
<dbReference type="GO" id="GO:0016020">
    <property type="term" value="C:membrane"/>
    <property type="evidence" value="ECO:0007669"/>
    <property type="project" value="UniProtKB-SubCell"/>
</dbReference>
<feature type="domain" description="Amino acid transporter transmembrane" evidence="10">
    <location>
        <begin position="76"/>
        <end position="474"/>
    </location>
</feature>
<feature type="transmembrane region" description="Helical" evidence="9">
    <location>
        <begin position="453"/>
        <end position="475"/>
    </location>
</feature>
<dbReference type="InterPro" id="IPR013057">
    <property type="entry name" value="AA_transpt_TM"/>
</dbReference>
<keyword evidence="12" id="KW-1185">Reference proteome</keyword>
<organism evidence="12">
    <name type="scientific">Salpingoeca rosetta (strain ATCC 50818 / BSB-021)</name>
    <dbReference type="NCBI Taxonomy" id="946362"/>
    <lineage>
        <taxon>Eukaryota</taxon>
        <taxon>Choanoflagellata</taxon>
        <taxon>Craspedida</taxon>
        <taxon>Salpingoecidae</taxon>
        <taxon>Salpingoeca</taxon>
    </lineage>
</organism>
<dbReference type="GeneID" id="16070924"/>
<dbReference type="PANTHER" id="PTHR22950:SF458">
    <property type="entry name" value="SODIUM-COUPLED NEUTRAL AMINO ACID TRANSPORTER 11-RELATED"/>
    <property type="match status" value="1"/>
</dbReference>
<dbReference type="STRING" id="946362.F2UK30"/>
<feature type="transmembrane region" description="Helical" evidence="9">
    <location>
        <begin position="84"/>
        <end position="102"/>
    </location>
</feature>
<dbReference type="GO" id="GO:0015179">
    <property type="term" value="F:L-amino acid transmembrane transporter activity"/>
    <property type="evidence" value="ECO:0007669"/>
    <property type="project" value="TreeGrafter"/>
</dbReference>
<evidence type="ECO:0000313" key="12">
    <source>
        <dbReference type="Proteomes" id="UP000007799"/>
    </source>
</evidence>
<dbReference type="PANTHER" id="PTHR22950">
    <property type="entry name" value="AMINO ACID TRANSPORTER"/>
    <property type="match status" value="1"/>
</dbReference>
<evidence type="ECO:0000256" key="6">
    <source>
        <dbReference type="ARBA" id="ARBA00022989"/>
    </source>
</evidence>
<feature type="transmembrane region" description="Helical" evidence="9">
    <location>
        <begin position="222"/>
        <end position="244"/>
    </location>
</feature>
<dbReference type="Pfam" id="PF01490">
    <property type="entry name" value="Aa_trans"/>
    <property type="match status" value="1"/>
</dbReference>
<keyword evidence="3" id="KW-0813">Transport</keyword>
<evidence type="ECO:0000256" key="8">
    <source>
        <dbReference type="SAM" id="MobiDB-lite"/>
    </source>
</evidence>
<keyword evidence="4 9" id="KW-0812">Transmembrane</keyword>
<evidence type="ECO:0000256" key="1">
    <source>
        <dbReference type="ARBA" id="ARBA00004141"/>
    </source>
</evidence>
<keyword evidence="6 9" id="KW-1133">Transmembrane helix</keyword>
<evidence type="ECO:0000256" key="9">
    <source>
        <dbReference type="SAM" id="Phobius"/>
    </source>
</evidence>
<evidence type="ECO:0000256" key="2">
    <source>
        <dbReference type="ARBA" id="ARBA00008066"/>
    </source>
</evidence>
<evidence type="ECO:0000256" key="3">
    <source>
        <dbReference type="ARBA" id="ARBA00022448"/>
    </source>
</evidence>
<comment type="similarity">
    <text evidence="2">Belongs to the amino acid/polyamine transporter 2 family.</text>
</comment>
<feature type="region of interest" description="Disordered" evidence="8">
    <location>
        <begin position="1"/>
        <end position="42"/>
    </location>
</feature>
<reference evidence="11" key="1">
    <citation type="submission" date="2009-08" db="EMBL/GenBank/DDBJ databases">
        <title>Annotation of Salpingoeca rosetta.</title>
        <authorList>
            <consortium name="The Broad Institute Genome Sequencing Platform"/>
            <person name="Russ C."/>
            <person name="Cuomo C."/>
            <person name="Burger G."/>
            <person name="Gray M.W."/>
            <person name="Holland P.W.H."/>
            <person name="King N."/>
            <person name="Lang F.B.F."/>
            <person name="Roger A.J."/>
            <person name="Ruiz-Trillo I."/>
            <person name="Young S.K."/>
            <person name="Zeng Q."/>
            <person name="Gargeya S."/>
            <person name="Alvarado L."/>
            <person name="Berlin A."/>
            <person name="Chapman S.B."/>
            <person name="Chen Z."/>
            <person name="Freedman E."/>
            <person name="Gellesch M."/>
            <person name="Goldberg J."/>
            <person name="Griggs A."/>
            <person name="Gujja S."/>
            <person name="Heilman E."/>
            <person name="Heiman D."/>
            <person name="Howarth C."/>
            <person name="Mehta T."/>
            <person name="Neiman D."/>
            <person name="Pearson M."/>
            <person name="Roberts A."/>
            <person name="Saif S."/>
            <person name="Shea T."/>
            <person name="Shenoy N."/>
            <person name="Sisk P."/>
            <person name="Stolte C."/>
            <person name="Sykes S."/>
            <person name="White J."/>
            <person name="Yandava C."/>
            <person name="Haas B."/>
            <person name="Nusbaum C."/>
            <person name="Birren B."/>
        </authorList>
    </citation>
    <scope>NUCLEOTIDE SEQUENCE [LARGE SCALE GENOMIC DNA]</scope>
    <source>
        <strain evidence="11">ATCC 50818</strain>
    </source>
</reference>
<dbReference type="AlphaFoldDB" id="F2UK30"/>
<feature type="compositionally biased region" description="Low complexity" evidence="8">
    <location>
        <begin position="1"/>
        <end position="19"/>
    </location>
</feature>
<evidence type="ECO:0000259" key="10">
    <source>
        <dbReference type="Pfam" id="PF01490"/>
    </source>
</evidence>
<feature type="transmembrane region" description="Helical" evidence="9">
    <location>
        <begin position="303"/>
        <end position="327"/>
    </location>
</feature>
<feature type="transmembrane region" description="Helical" evidence="9">
    <location>
        <begin position="269"/>
        <end position="291"/>
    </location>
</feature>
<dbReference type="Proteomes" id="UP000007799">
    <property type="component" value="Unassembled WGS sequence"/>
</dbReference>
<dbReference type="OrthoDB" id="438545at2759"/>
<dbReference type="FunCoup" id="F2UK30">
    <property type="interactions" value="574"/>
</dbReference>
<name>F2UK30_SALR5</name>
<dbReference type="RefSeq" id="XP_004990367.1">
    <property type="nucleotide sequence ID" value="XM_004990310.1"/>
</dbReference>
<feature type="transmembrane region" description="Helical" evidence="9">
    <location>
        <begin position="195"/>
        <end position="215"/>
    </location>
</feature>
<feature type="transmembrane region" description="Helical" evidence="9">
    <location>
        <begin position="150"/>
        <end position="175"/>
    </location>
</feature>
<feature type="transmembrane region" description="Helical" evidence="9">
    <location>
        <begin position="392"/>
        <end position="412"/>
    </location>
</feature>
<keyword evidence="5" id="KW-0029">Amino-acid transport</keyword>
<comment type="subcellular location">
    <subcellularLocation>
        <location evidence="1">Membrane</location>
        <topology evidence="1">Multi-pass membrane protein</topology>
    </subcellularLocation>
</comment>
<sequence>MSHHWAIAQRQARQASKQAGNKTDEDGSMRLWVGGGGRGEDGLEEEEEVLVLGSGLRSLPSTSELSQEEPEAGTARSSVATCTFNLINTIIGAGVLSLPYAFALTGYAGGIILLLLNVVGADYSLRALLHCSKACGRRTYEGVTEFAFGRVGLAIVSASSILLNIGAATAYIVIIGDTLPHLIVDFGGEDFLARSWERIWCTGMVMMIALIPLSLLRNVTYLGYTSLLSFACVFVFVFVMLGIATEGPQHDPDAIEHTKPAAFVGSTNLFRAASLLAFSFTCHSTMFPIYLELEKPTVKRMTTAIHSAMIVCFGLYLIVGLCGYLTYQDTDGGVKGDVLVNIGLNENRAITNVVRIMYLISIISTYPLALPPIRQAVGGLLFQNDHPTSWPILRHLALSFAVLVLTFLFGNYVPVLEFVFGLTGATGGVMLVYILPAAISLKVRQRLSVTTRVILWTMLIVGIALGVLSTAYTIVDHVS</sequence>
<dbReference type="OMA" id="RETWITI"/>
<accession>F2UK30</accession>
<evidence type="ECO:0000256" key="5">
    <source>
        <dbReference type="ARBA" id="ARBA00022970"/>
    </source>
</evidence>
<dbReference type="KEGG" id="sre:PTSG_08575"/>
<feature type="transmembrane region" description="Helical" evidence="9">
    <location>
        <begin position="108"/>
        <end position="129"/>
    </location>
</feature>
<proteinExistence type="inferred from homology"/>
<keyword evidence="7 9" id="KW-0472">Membrane</keyword>
<dbReference type="EMBL" id="GL832978">
    <property type="protein sequence ID" value="EGD77479.1"/>
    <property type="molecule type" value="Genomic_DNA"/>
</dbReference>
<dbReference type="InParanoid" id="F2UK30"/>
<evidence type="ECO:0000256" key="4">
    <source>
        <dbReference type="ARBA" id="ARBA00022692"/>
    </source>
</evidence>
<feature type="transmembrane region" description="Helical" evidence="9">
    <location>
        <begin position="418"/>
        <end position="441"/>
    </location>
</feature>
<feature type="transmembrane region" description="Helical" evidence="9">
    <location>
        <begin position="353"/>
        <end position="371"/>
    </location>
</feature>